<evidence type="ECO:0000313" key="2">
    <source>
        <dbReference type="WBParaSite" id="nRc.2.0.1.t37468-RA"/>
    </source>
</evidence>
<sequence length="71" mass="7887">MFYLRAPRVSFYLQAIFYSKAVKPNFIICKQACAFLSMNQAILDCVSILALSTVSHIPCRLYVAPPSVLGS</sequence>
<proteinExistence type="predicted"/>
<evidence type="ECO:0000313" key="1">
    <source>
        <dbReference type="Proteomes" id="UP000887565"/>
    </source>
</evidence>
<protein>
    <submittedName>
        <fullName evidence="2">Uncharacterized protein</fullName>
    </submittedName>
</protein>
<dbReference type="Proteomes" id="UP000887565">
    <property type="component" value="Unplaced"/>
</dbReference>
<reference evidence="2" key="1">
    <citation type="submission" date="2022-11" db="UniProtKB">
        <authorList>
            <consortium name="WormBaseParasite"/>
        </authorList>
    </citation>
    <scope>IDENTIFICATION</scope>
</reference>
<keyword evidence="1" id="KW-1185">Reference proteome</keyword>
<name>A0A915KF84_ROMCU</name>
<accession>A0A915KF84</accession>
<dbReference type="AlphaFoldDB" id="A0A915KF84"/>
<organism evidence="1 2">
    <name type="scientific">Romanomermis culicivorax</name>
    <name type="common">Nematode worm</name>
    <dbReference type="NCBI Taxonomy" id="13658"/>
    <lineage>
        <taxon>Eukaryota</taxon>
        <taxon>Metazoa</taxon>
        <taxon>Ecdysozoa</taxon>
        <taxon>Nematoda</taxon>
        <taxon>Enoplea</taxon>
        <taxon>Dorylaimia</taxon>
        <taxon>Mermithida</taxon>
        <taxon>Mermithoidea</taxon>
        <taxon>Mermithidae</taxon>
        <taxon>Romanomermis</taxon>
    </lineage>
</organism>
<dbReference type="WBParaSite" id="nRc.2.0.1.t37468-RA">
    <property type="protein sequence ID" value="nRc.2.0.1.t37468-RA"/>
    <property type="gene ID" value="nRc.2.0.1.g37468"/>
</dbReference>